<dbReference type="KEGG" id="arue:QQX03_10400"/>
<sequence>MITSSSRPVAFLRAGLLLSCLALGGCVNLGGAEPPESLLTLTPTTSAPAGAAISAARGEALALHEPVVPAELDVLRVPVQIDDASLAYLKDAVWVERPAQLFRRLLAETIRTQSERVVLAGGDPAARGSLQMRGSLSQFGYDATQSAVIVRFDATLLDSDGVVRQQRFEAIETGVLADAASVGPALNSAANDVARQVADWLE</sequence>
<evidence type="ECO:0000313" key="3">
    <source>
        <dbReference type="Proteomes" id="UP001231445"/>
    </source>
</evidence>
<protein>
    <submittedName>
        <fullName evidence="2">ABC-type transport auxiliary lipoprotein family protein</fullName>
    </submittedName>
</protein>
<dbReference type="Pfam" id="PF03886">
    <property type="entry name" value="ABC_trans_aux"/>
    <property type="match status" value="1"/>
</dbReference>
<keyword evidence="2" id="KW-0449">Lipoprotein</keyword>
<keyword evidence="3" id="KW-1185">Reference proteome</keyword>
<dbReference type="Proteomes" id="UP001231445">
    <property type="component" value="Chromosome"/>
</dbReference>
<dbReference type="RefSeq" id="WP_285975664.1">
    <property type="nucleotide sequence ID" value="NZ_CP127221.1"/>
</dbReference>
<reference evidence="2 3" key="1">
    <citation type="submission" date="2023-06" db="EMBL/GenBank/DDBJ databases">
        <title>Altererythrobacter rubellus NBRC 112769 genome.</title>
        <authorList>
            <person name="Zhang K."/>
        </authorList>
    </citation>
    <scope>NUCLEOTIDE SEQUENCE [LARGE SCALE GENOMIC DNA]</scope>
    <source>
        <strain evidence="2 3">NBRC 112769</strain>
    </source>
</reference>
<dbReference type="InterPro" id="IPR005586">
    <property type="entry name" value="ABC_trans_aux"/>
</dbReference>
<evidence type="ECO:0000313" key="2">
    <source>
        <dbReference type="EMBL" id="WIW95349.1"/>
    </source>
</evidence>
<dbReference type="EMBL" id="CP127221">
    <property type="protein sequence ID" value="WIW95349.1"/>
    <property type="molecule type" value="Genomic_DNA"/>
</dbReference>
<feature type="domain" description="ABC-type transport auxiliary lipoprotein component" evidence="1">
    <location>
        <begin position="45"/>
        <end position="198"/>
    </location>
</feature>
<name>A0A9Y2F219_9SPHN</name>
<dbReference type="PROSITE" id="PS51257">
    <property type="entry name" value="PROKAR_LIPOPROTEIN"/>
    <property type="match status" value="1"/>
</dbReference>
<dbReference type="Gene3D" id="3.40.50.10610">
    <property type="entry name" value="ABC-type transport auxiliary lipoprotein component"/>
    <property type="match status" value="1"/>
</dbReference>
<dbReference type="SUPFAM" id="SSF159594">
    <property type="entry name" value="XCC0632-like"/>
    <property type="match status" value="1"/>
</dbReference>
<accession>A0A9Y2F219</accession>
<dbReference type="AlphaFoldDB" id="A0A9Y2F219"/>
<proteinExistence type="predicted"/>
<organism evidence="2 3">
    <name type="scientific">Altererythrobacter rubellus</name>
    <dbReference type="NCBI Taxonomy" id="2173831"/>
    <lineage>
        <taxon>Bacteria</taxon>
        <taxon>Pseudomonadati</taxon>
        <taxon>Pseudomonadota</taxon>
        <taxon>Alphaproteobacteria</taxon>
        <taxon>Sphingomonadales</taxon>
        <taxon>Erythrobacteraceae</taxon>
        <taxon>Altererythrobacter</taxon>
    </lineage>
</organism>
<gene>
    <name evidence="2" type="ORF">QQX03_10400</name>
</gene>
<evidence type="ECO:0000259" key="1">
    <source>
        <dbReference type="Pfam" id="PF03886"/>
    </source>
</evidence>